<evidence type="ECO:0000256" key="6">
    <source>
        <dbReference type="ARBA" id="ARBA00023136"/>
    </source>
</evidence>
<dbReference type="RefSeq" id="WP_054278946.1">
    <property type="nucleotide sequence ID" value="NZ_LHQM01000026.1"/>
</dbReference>
<protein>
    <submittedName>
        <fullName evidence="9">MFS transporter</fullName>
    </submittedName>
</protein>
<comment type="similarity">
    <text evidence="2">Belongs to the major facilitator superfamily.</text>
</comment>
<feature type="transmembrane region" description="Helical" evidence="7">
    <location>
        <begin position="165"/>
        <end position="185"/>
    </location>
</feature>
<comment type="caution">
    <text evidence="9">The sequence shown here is derived from an EMBL/GenBank/DDBJ whole genome shotgun (WGS) entry which is preliminary data.</text>
</comment>
<feature type="transmembrane region" description="Helical" evidence="7">
    <location>
        <begin position="75"/>
        <end position="93"/>
    </location>
</feature>
<feature type="transmembrane region" description="Helical" evidence="7">
    <location>
        <begin position="206"/>
        <end position="225"/>
    </location>
</feature>
<evidence type="ECO:0000259" key="8">
    <source>
        <dbReference type="PROSITE" id="PS50850"/>
    </source>
</evidence>
<dbReference type="GO" id="GO:0005886">
    <property type="term" value="C:plasma membrane"/>
    <property type="evidence" value="ECO:0007669"/>
    <property type="project" value="UniProtKB-SubCell"/>
</dbReference>
<evidence type="ECO:0000313" key="9">
    <source>
        <dbReference type="EMBL" id="KPJ22166.1"/>
    </source>
</evidence>
<comment type="subcellular location">
    <subcellularLocation>
        <location evidence="1">Cell membrane</location>
        <topology evidence="1">Multi-pass membrane protein</topology>
    </subcellularLocation>
</comment>
<accession>A0A0P6S158</accession>
<dbReference type="SUPFAM" id="SSF103473">
    <property type="entry name" value="MFS general substrate transporter"/>
    <property type="match status" value="1"/>
</dbReference>
<dbReference type="Proteomes" id="UP000049578">
    <property type="component" value="Unassembled WGS sequence"/>
</dbReference>
<evidence type="ECO:0000256" key="5">
    <source>
        <dbReference type="ARBA" id="ARBA00022989"/>
    </source>
</evidence>
<feature type="domain" description="Major facilitator superfamily (MFS) profile" evidence="8">
    <location>
        <begin position="1"/>
        <end position="386"/>
    </location>
</feature>
<evidence type="ECO:0000313" key="10">
    <source>
        <dbReference type="Proteomes" id="UP000049578"/>
    </source>
</evidence>
<feature type="transmembrane region" description="Helical" evidence="7">
    <location>
        <begin position="296"/>
        <end position="317"/>
    </location>
</feature>
<evidence type="ECO:0000256" key="3">
    <source>
        <dbReference type="ARBA" id="ARBA00022448"/>
    </source>
</evidence>
<organism evidence="9 10">
    <name type="scientific">Streptococcus phocae</name>
    <dbReference type="NCBI Taxonomy" id="119224"/>
    <lineage>
        <taxon>Bacteria</taxon>
        <taxon>Bacillati</taxon>
        <taxon>Bacillota</taxon>
        <taxon>Bacilli</taxon>
        <taxon>Lactobacillales</taxon>
        <taxon>Streptococcaceae</taxon>
        <taxon>Streptococcus</taxon>
    </lineage>
</organism>
<sequence>MKSSPLMKKVSLLSLSLMLLSPFSVSPALPKMIAYYQANGYQAQDVELLFSLSSFAILIILLFNPFIVRVLSEKVTIILGLILLAGGGSLPALFQAYPILVASRVFLGLGIGLINARAINIISERFAGKEKISMLGYRASVEVLGSAIFTFLAGFLIAFGWSRAFLIYLVGFVILALYLLAVPAVKKKTRDVSDHIFREKLSRKQLYYILGIALYAGFVILINTSNTLRIPQVIDQLGLGTAGEASLILSAMMLMGILAGVAFSPLWLLCKNQLMALVTFALAVGMLLLWQANSLWVITLGALLTGFVYSIGVIYVFNSISENIPAHQLTTATTLVLIGCNIGGGGAALVLQLLSQFTDNITSVFLIFALTSLGLSALLSVGSLRQLFSNRARK</sequence>
<dbReference type="AlphaFoldDB" id="A0A0P6S158"/>
<proteinExistence type="inferred from homology"/>
<keyword evidence="10" id="KW-1185">Reference proteome</keyword>
<feature type="transmembrane region" description="Helical" evidence="7">
    <location>
        <begin position="99"/>
        <end position="118"/>
    </location>
</feature>
<feature type="transmembrane region" description="Helical" evidence="7">
    <location>
        <begin position="361"/>
        <end position="384"/>
    </location>
</feature>
<dbReference type="PROSITE" id="PS50850">
    <property type="entry name" value="MFS"/>
    <property type="match status" value="1"/>
</dbReference>
<gene>
    <name evidence="9" type="ORF">AKK44_06140</name>
</gene>
<dbReference type="GO" id="GO:0022857">
    <property type="term" value="F:transmembrane transporter activity"/>
    <property type="evidence" value="ECO:0007669"/>
    <property type="project" value="InterPro"/>
</dbReference>
<keyword evidence="5 7" id="KW-1133">Transmembrane helix</keyword>
<feature type="transmembrane region" description="Helical" evidence="7">
    <location>
        <begin position="245"/>
        <end position="267"/>
    </location>
</feature>
<dbReference type="Pfam" id="PF07690">
    <property type="entry name" value="MFS_1"/>
    <property type="match status" value="1"/>
</dbReference>
<keyword evidence="6 7" id="KW-0472">Membrane</keyword>
<evidence type="ECO:0000256" key="7">
    <source>
        <dbReference type="SAM" id="Phobius"/>
    </source>
</evidence>
<feature type="transmembrane region" description="Helical" evidence="7">
    <location>
        <begin position="274"/>
        <end position="290"/>
    </location>
</feature>
<dbReference type="PANTHER" id="PTHR23514">
    <property type="entry name" value="BYPASS OF STOP CODON PROTEIN 6"/>
    <property type="match status" value="1"/>
</dbReference>
<dbReference type="PATRIC" id="fig|119224.3.peg.785"/>
<dbReference type="PANTHER" id="PTHR23514:SF3">
    <property type="entry name" value="BYPASS OF STOP CODON PROTEIN 6"/>
    <property type="match status" value="1"/>
</dbReference>
<dbReference type="Gene3D" id="1.20.1250.20">
    <property type="entry name" value="MFS general substrate transporter like domains"/>
    <property type="match status" value="1"/>
</dbReference>
<evidence type="ECO:0000256" key="2">
    <source>
        <dbReference type="ARBA" id="ARBA00008335"/>
    </source>
</evidence>
<feature type="transmembrane region" description="Helical" evidence="7">
    <location>
        <begin position="46"/>
        <end position="68"/>
    </location>
</feature>
<evidence type="ECO:0000256" key="1">
    <source>
        <dbReference type="ARBA" id="ARBA00004651"/>
    </source>
</evidence>
<dbReference type="InterPro" id="IPR011701">
    <property type="entry name" value="MFS"/>
</dbReference>
<evidence type="ECO:0000256" key="4">
    <source>
        <dbReference type="ARBA" id="ARBA00022692"/>
    </source>
</evidence>
<dbReference type="InterPro" id="IPR051788">
    <property type="entry name" value="MFS_Transporter"/>
</dbReference>
<dbReference type="InterPro" id="IPR020846">
    <property type="entry name" value="MFS_dom"/>
</dbReference>
<feature type="transmembrane region" description="Helical" evidence="7">
    <location>
        <begin position="329"/>
        <end position="355"/>
    </location>
</feature>
<name>A0A0P6S158_9STRE</name>
<keyword evidence="3" id="KW-0813">Transport</keyword>
<feature type="transmembrane region" description="Helical" evidence="7">
    <location>
        <begin position="139"/>
        <end position="159"/>
    </location>
</feature>
<dbReference type="InterPro" id="IPR036259">
    <property type="entry name" value="MFS_trans_sf"/>
</dbReference>
<dbReference type="STRING" id="119224.AKK44_06140"/>
<reference evidence="9 10" key="1">
    <citation type="submission" date="2015-08" db="EMBL/GenBank/DDBJ databases">
        <title>Genome sequence of Streptococcus phocae subsp. phocae ATCC 51973T isolated from liver specimen obtained from seal.</title>
        <authorList>
            <person name="Avendano-Herrera R."/>
        </authorList>
    </citation>
    <scope>NUCLEOTIDE SEQUENCE [LARGE SCALE GENOMIC DNA]</scope>
    <source>
        <strain evidence="9 10">ATCC 51973</strain>
    </source>
</reference>
<dbReference type="EMBL" id="LHQM01000026">
    <property type="protein sequence ID" value="KPJ22166.1"/>
    <property type="molecule type" value="Genomic_DNA"/>
</dbReference>
<keyword evidence="4 7" id="KW-0812">Transmembrane</keyword>